<dbReference type="EMBL" id="SIXI01000004">
    <property type="protein sequence ID" value="TBO30114.1"/>
    <property type="molecule type" value="Genomic_DNA"/>
</dbReference>
<sequence length="240" mass="26062">MMPLPTPAALSPWQQAEAWGFLVLTIALYFGAKRLYLKRPVLWLSPILVTPGVMLTLLVLLQVPYALYYHHTQWLTWLLGPATVAFALPIYQQRDLIRRYPLSIALGVVTGVVVGMASSWALSWLLNFPDGLMRSLMARSVSSPFAIPATLTFEGQPEMAVMCVLVTGVFGMLVGQGWLGWLQVREHVAVGSAFGAATHGVGTAKAYQLGQVQGAVSSLTMIFSGIVLVLVAPWVAPWLG</sequence>
<keyword evidence="4 5" id="KW-0472">Membrane</keyword>
<comment type="caution">
    <text evidence="6">The sequence shown here is derived from an EMBL/GenBank/DDBJ whole genome shotgun (WGS) entry which is preliminary data.</text>
</comment>
<keyword evidence="2 5" id="KW-0812">Transmembrane</keyword>
<accession>A0A4Q9H361</accession>
<dbReference type="Pfam" id="PF04172">
    <property type="entry name" value="LrgB"/>
    <property type="match status" value="1"/>
</dbReference>
<organism evidence="6 7">
    <name type="scientific">Aquabacterium lacunae</name>
    <dbReference type="NCBI Taxonomy" id="2528630"/>
    <lineage>
        <taxon>Bacteria</taxon>
        <taxon>Pseudomonadati</taxon>
        <taxon>Pseudomonadota</taxon>
        <taxon>Betaproteobacteria</taxon>
        <taxon>Burkholderiales</taxon>
        <taxon>Aquabacterium</taxon>
    </lineage>
</organism>
<evidence type="ECO:0000313" key="6">
    <source>
        <dbReference type="EMBL" id="TBO30114.1"/>
    </source>
</evidence>
<evidence type="ECO:0000256" key="5">
    <source>
        <dbReference type="SAM" id="Phobius"/>
    </source>
</evidence>
<evidence type="ECO:0000313" key="7">
    <source>
        <dbReference type="Proteomes" id="UP000292120"/>
    </source>
</evidence>
<evidence type="ECO:0000256" key="2">
    <source>
        <dbReference type="ARBA" id="ARBA00022692"/>
    </source>
</evidence>
<feature type="transmembrane region" description="Helical" evidence="5">
    <location>
        <begin position="12"/>
        <end position="30"/>
    </location>
</feature>
<dbReference type="AlphaFoldDB" id="A0A4Q9H361"/>
<evidence type="ECO:0000256" key="3">
    <source>
        <dbReference type="ARBA" id="ARBA00022989"/>
    </source>
</evidence>
<keyword evidence="3 5" id="KW-1133">Transmembrane helix</keyword>
<dbReference type="OrthoDB" id="9811701at2"/>
<dbReference type="InterPro" id="IPR007300">
    <property type="entry name" value="CidB/LrgB"/>
</dbReference>
<dbReference type="Proteomes" id="UP000292120">
    <property type="component" value="Unassembled WGS sequence"/>
</dbReference>
<evidence type="ECO:0000256" key="4">
    <source>
        <dbReference type="ARBA" id="ARBA00023136"/>
    </source>
</evidence>
<evidence type="ECO:0000256" key="1">
    <source>
        <dbReference type="ARBA" id="ARBA00004141"/>
    </source>
</evidence>
<dbReference type="PANTHER" id="PTHR30249">
    <property type="entry name" value="PUTATIVE SEROTONIN TRANSPORTER"/>
    <property type="match status" value="1"/>
</dbReference>
<proteinExistence type="predicted"/>
<dbReference type="GO" id="GO:0016020">
    <property type="term" value="C:membrane"/>
    <property type="evidence" value="ECO:0007669"/>
    <property type="project" value="UniProtKB-SubCell"/>
</dbReference>
<gene>
    <name evidence="6" type="ORF">EYS42_10425</name>
</gene>
<feature type="transmembrane region" description="Helical" evidence="5">
    <location>
        <begin position="42"/>
        <end position="68"/>
    </location>
</feature>
<feature type="transmembrane region" description="Helical" evidence="5">
    <location>
        <begin position="215"/>
        <end position="236"/>
    </location>
</feature>
<protein>
    <submittedName>
        <fullName evidence="6">LrgB family protein</fullName>
    </submittedName>
</protein>
<reference evidence="6 7" key="1">
    <citation type="submission" date="2019-02" db="EMBL/GenBank/DDBJ databases">
        <title>Aquabacterium sp. strain KMB7.</title>
        <authorList>
            <person name="Chen W.-M."/>
        </authorList>
    </citation>
    <scope>NUCLEOTIDE SEQUENCE [LARGE SCALE GENOMIC DNA]</scope>
    <source>
        <strain evidence="6 7">KMB7</strain>
    </source>
</reference>
<feature type="transmembrane region" description="Helical" evidence="5">
    <location>
        <begin position="103"/>
        <end position="126"/>
    </location>
</feature>
<keyword evidence="7" id="KW-1185">Reference proteome</keyword>
<feature type="transmembrane region" description="Helical" evidence="5">
    <location>
        <begin position="74"/>
        <end position="91"/>
    </location>
</feature>
<comment type="subcellular location">
    <subcellularLocation>
        <location evidence="1">Membrane</location>
        <topology evidence="1">Multi-pass membrane protein</topology>
    </subcellularLocation>
</comment>
<feature type="transmembrane region" description="Helical" evidence="5">
    <location>
        <begin position="159"/>
        <end position="179"/>
    </location>
</feature>
<dbReference type="RefSeq" id="WP_130968108.1">
    <property type="nucleotide sequence ID" value="NZ_SIXI01000004.1"/>
</dbReference>
<name>A0A4Q9H361_9BURK</name>
<dbReference type="PANTHER" id="PTHR30249:SF16">
    <property type="entry name" value="INNER MEMBRANE PROTEIN"/>
    <property type="match status" value="1"/>
</dbReference>